<organism evidence="2 3">
    <name type="scientific">Mediterraneibacter hominis</name>
    <dbReference type="NCBI Taxonomy" id="2763054"/>
    <lineage>
        <taxon>Bacteria</taxon>
        <taxon>Bacillati</taxon>
        <taxon>Bacillota</taxon>
        <taxon>Clostridia</taxon>
        <taxon>Lachnospirales</taxon>
        <taxon>Lachnospiraceae</taxon>
        <taxon>Mediterraneibacter</taxon>
    </lineage>
</organism>
<comment type="caution">
    <text evidence="2">The sequence shown here is derived from an EMBL/GenBank/DDBJ whole genome shotgun (WGS) entry which is preliminary data.</text>
</comment>
<feature type="transmembrane region" description="Helical" evidence="1">
    <location>
        <begin position="35"/>
        <end position="55"/>
    </location>
</feature>
<keyword evidence="1" id="KW-1133">Transmembrane helix</keyword>
<proteinExistence type="predicted"/>
<evidence type="ECO:0000313" key="2">
    <source>
        <dbReference type="EMBL" id="MBC5688172.1"/>
    </source>
</evidence>
<keyword evidence="1" id="KW-0472">Membrane</keyword>
<evidence type="ECO:0000256" key="1">
    <source>
        <dbReference type="SAM" id="Phobius"/>
    </source>
</evidence>
<keyword evidence="1" id="KW-0812">Transmembrane</keyword>
<reference evidence="2" key="1">
    <citation type="submission" date="2020-08" db="EMBL/GenBank/DDBJ databases">
        <title>Genome public.</title>
        <authorList>
            <person name="Liu C."/>
            <person name="Sun Q."/>
        </authorList>
    </citation>
    <scope>NUCLEOTIDE SEQUENCE</scope>
    <source>
        <strain evidence="2">NSJ-55</strain>
    </source>
</reference>
<dbReference type="RefSeq" id="WP_186874806.1">
    <property type="nucleotide sequence ID" value="NZ_JACOPF010000001.1"/>
</dbReference>
<protein>
    <submittedName>
        <fullName evidence="2">Uncharacterized protein</fullName>
    </submittedName>
</protein>
<name>A0A923RR97_9FIRM</name>
<keyword evidence="3" id="KW-1185">Reference proteome</keyword>
<sequence length="56" mass="6713">MKELQLINIKPKKTIQLININTKEKKCKKKKEDNYLSVELIIIGAYFFLFMYSVIF</sequence>
<dbReference type="AlphaFoldDB" id="A0A923RR97"/>
<gene>
    <name evidence="2" type="ORF">H8S37_04390</name>
</gene>
<evidence type="ECO:0000313" key="3">
    <source>
        <dbReference type="Proteomes" id="UP000652477"/>
    </source>
</evidence>
<dbReference type="Proteomes" id="UP000652477">
    <property type="component" value="Unassembled WGS sequence"/>
</dbReference>
<accession>A0A923RR97</accession>
<dbReference type="EMBL" id="JACOPF010000001">
    <property type="protein sequence ID" value="MBC5688172.1"/>
    <property type="molecule type" value="Genomic_DNA"/>
</dbReference>